<protein>
    <recommendedName>
        <fullName evidence="8">Protein kinase domain-containing protein</fullName>
    </recommendedName>
</protein>
<evidence type="ECO:0000256" key="1">
    <source>
        <dbReference type="ARBA" id="ARBA00022527"/>
    </source>
</evidence>
<feature type="binding site" evidence="6">
    <location>
        <position position="48"/>
    </location>
    <ligand>
        <name>ATP</name>
        <dbReference type="ChEBI" id="CHEBI:30616"/>
    </ligand>
</feature>
<dbReference type="OMA" id="KYYHRDI"/>
<evidence type="ECO:0000256" key="6">
    <source>
        <dbReference type="PROSITE-ProRule" id="PRU10141"/>
    </source>
</evidence>
<dbReference type="GO" id="GO:0005524">
    <property type="term" value="F:ATP binding"/>
    <property type="evidence" value="ECO:0007669"/>
    <property type="project" value="UniProtKB-UniRule"/>
</dbReference>
<keyword evidence="1" id="KW-0723">Serine/threonine-protein kinase</keyword>
<reference evidence="9" key="1">
    <citation type="submission" date="2021-01" db="EMBL/GenBank/DDBJ databases">
        <authorList>
            <consortium name="Genoscope - CEA"/>
            <person name="William W."/>
        </authorList>
    </citation>
    <scope>NUCLEOTIDE SEQUENCE</scope>
</reference>
<dbReference type="GO" id="GO:0005634">
    <property type="term" value="C:nucleus"/>
    <property type="evidence" value="ECO:0007669"/>
    <property type="project" value="TreeGrafter"/>
</dbReference>
<evidence type="ECO:0000256" key="2">
    <source>
        <dbReference type="ARBA" id="ARBA00022679"/>
    </source>
</evidence>
<comment type="caution">
    <text evidence="9">The sequence shown here is derived from an EMBL/GenBank/DDBJ whole genome shotgun (WGS) entry which is preliminary data.</text>
</comment>
<organism evidence="9 10">
    <name type="scientific">Paramecium primaurelia</name>
    <dbReference type="NCBI Taxonomy" id="5886"/>
    <lineage>
        <taxon>Eukaryota</taxon>
        <taxon>Sar</taxon>
        <taxon>Alveolata</taxon>
        <taxon>Ciliophora</taxon>
        <taxon>Intramacronucleata</taxon>
        <taxon>Oligohymenophorea</taxon>
        <taxon>Peniculida</taxon>
        <taxon>Parameciidae</taxon>
        <taxon>Paramecium</taxon>
    </lineage>
</organism>
<name>A0A8S1L6W8_PARPR</name>
<dbReference type="Pfam" id="PF00069">
    <property type="entry name" value="Pkinase"/>
    <property type="match status" value="1"/>
</dbReference>
<dbReference type="EMBL" id="CAJJDM010000033">
    <property type="protein sequence ID" value="CAD8063149.1"/>
    <property type="molecule type" value="Genomic_DNA"/>
</dbReference>
<sequence>MQIKFMPVTLNNYILNQNEPLGSGFNSMVFQAKNIDTNNYVALKIIKKSNSDINLSQKKISQMYKLEVEVLTQCNKLKNQNIVRLIQNFESSDKYALVLELCDYSLKDYLKQNILIKEEQALDIFLQIYNGLSCLQKYKYYHRDIKPSNIMFKDNQIKIIDFGFCKQINSFENQKLNTRCGTIGYEAPEVREGYYDPQKSDIYSLGVVFYEILYGLQNFTNKNNFIYPPKIQVSEMTKALIEMMVQENYNNRISWQQIGEILKAIKSTFKTEYNQQFQLDEDLRQKFFIFKKILQEFQKLRKQYKDFPSLPLELLLIKKMISDYEKSKLNLDQQIVELERESKLLQESYDQNFLELKKLQNCSLKTKLNKLIDDLEKERCRSLHENKELKLKLCNDYFIKQFNHLNEELFNEQSNNFKNHLEREINQVFSILQKPEYVTSDNSLQIKILKINILVIKYSENNFEKIKDQLLKLQLISNKQLSMIEILDSINNESMADQFKQCLDSLD</sequence>
<dbReference type="InterPro" id="IPR017441">
    <property type="entry name" value="Protein_kinase_ATP_BS"/>
</dbReference>
<keyword evidence="10" id="KW-1185">Reference proteome</keyword>
<keyword evidence="4" id="KW-0418">Kinase</keyword>
<evidence type="ECO:0000256" key="4">
    <source>
        <dbReference type="ARBA" id="ARBA00022777"/>
    </source>
</evidence>
<dbReference type="Proteomes" id="UP000688137">
    <property type="component" value="Unassembled WGS sequence"/>
</dbReference>
<evidence type="ECO:0000256" key="5">
    <source>
        <dbReference type="ARBA" id="ARBA00022840"/>
    </source>
</evidence>
<dbReference type="InterPro" id="IPR000719">
    <property type="entry name" value="Prot_kinase_dom"/>
</dbReference>
<keyword evidence="7" id="KW-0175">Coiled coil</keyword>
<feature type="domain" description="Protein kinase" evidence="8">
    <location>
        <begin position="15"/>
        <end position="269"/>
    </location>
</feature>
<gene>
    <name evidence="9" type="ORF">PPRIM_AZ9-3.1.T0340174</name>
</gene>
<dbReference type="PANTHER" id="PTHR24345">
    <property type="entry name" value="SERINE/THREONINE-PROTEIN KINASE PLK"/>
    <property type="match status" value="1"/>
</dbReference>
<keyword evidence="5 6" id="KW-0067">ATP-binding</keyword>
<dbReference type="PROSITE" id="PS00108">
    <property type="entry name" value="PROTEIN_KINASE_ST"/>
    <property type="match status" value="1"/>
</dbReference>
<evidence type="ECO:0000259" key="8">
    <source>
        <dbReference type="PROSITE" id="PS50011"/>
    </source>
</evidence>
<dbReference type="SMART" id="SM00220">
    <property type="entry name" value="S_TKc"/>
    <property type="match status" value="1"/>
</dbReference>
<dbReference type="GO" id="GO:0004674">
    <property type="term" value="F:protein serine/threonine kinase activity"/>
    <property type="evidence" value="ECO:0007669"/>
    <property type="project" value="UniProtKB-KW"/>
</dbReference>
<accession>A0A8S1L6W8</accession>
<proteinExistence type="predicted"/>
<evidence type="ECO:0000256" key="3">
    <source>
        <dbReference type="ARBA" id="ARBA00022741"/>
    </source>
</evidence>
<dbReference type="InterPro" id="IPR008271">
    <property type="entry name" value="Ser/Thr_kinase_AS"/>
</dbReference>
<dbReference type="PANTHER" id="PTHR24345:SF0">
    <property type="entry name" value="CELL CYCLE SERINE_THREONINE-PROTEIN KINASE CDC5_MSD2"/>
    <property type="match status" value="1"/>
</dbReference>
<dbReference type="AlphaFoldDB" id="A0A8S1L6W8"/>
<evidence type="ECO:0000256" key="7">
    <source>
        <dbReference type="SAM" id="Coils"/>
    </source>
</evidence>
<dbReference type="PROSITE" id="PS00107">
    <property type="entry name" value="PROTEIN_KINASE_ATP"/>
    <property type="match status" value="1"/>
</dbReference>
<keyword evidence="2" id="KW-0808">Transferase</keyword>
<evidence type="ECO:0000313" key="10">
    <source>
        <dbReference type="Proteomes" id="UP000688137"/>
    </source>
</evidence>
<feature type="coiled-coil region" evidence="7">
    <location>
        <begin position="321"/>
        <end position="348"/>
    </location>
</feature>
<dbReference type="CDD" id="cd00180">
    <property type="entry name" value="PKc"/>
    <property type="match status" value="1"/>
</dbReference>
<evidence type="ECO:0000313" key="9">
    <source>
        <dbReference type="EMBL" id="CAD8063149.1"/>
    </source>
</evidence>
<dbReference type="PROSITE" id="PS50011">
    <property type="entry name" value="PROTEIN_KINASE_DOM"/>
    <property type="match status" value="1"/>
</dbReference>
<keyword evidence="3 6" id="KW-0547">Nucleotide-binding</keyword>